<comment type="subcellular location">
    <subcellularLocation>
        <location evidence="1">Membrane</location>
        <topology evidence="1">Multi-pass membrane protein</topology>
    </subcellularLocation>
</comment>
<dbReference type="Gene3D" id="1.20.1530.20">
    <property type="match status" value="1"/>
</dbReference>
<dbReference type="PANTHER" id="PTHR10361:SF28">
    <property type="entry name" value="P3 PROTEIN-RELATED"/>
    <property type="match status" value="1"/>
</dbReference>
<comment type="similarity">
    <text evidence="2">Belongs to the bile acid:sodium symporter (BASS) (TC 2.A.28) family.</text>
</comment>
<dbReference type="Proteomes" id="UP001165065">
    <property type="component" value="Unassembled WGS sequence"/>
</dbReference>
<evidence type="ECO:0000256" key="5">
    <source>
        <dbReference type="ARBA" id="ARBA00023136"/>
    </source>
</evidence>
<evidence type="ECO:0000256" key="2">
    <source>
        <dbReference type="ARBA" id="ARBA00006528"/>
    </source>
</evidence>
<dbReference type="PANTHER" id="PTHR10361">
    <property type="entry name" value="SODIUM-BILE ACID COTRANSPORTER"/>
    <property type="match status" value="1"/>
</dbReference>
<feature type="transmembrane region" description="Helical" evidence="6">
    <location>
        <begin position="170"/>
        <end position="195"/>
    </location>
</feature>
<feature type="transmembrane region" description="Helical" evidence="6">
    <location>
        <begin position="114"/>
        <end position="134"/>
    </location>
</feature>
<keyword evidence="8" id="KW-1185">Reference proteome</keyword>
<dbReference type="AlphaFoldDB" id="A0A9W7FX98"/>
<keyword evidence="4 6" id="KW-1133">Transmembrane helix</keyword>
<dbReference type="Pfam" id="PF01758">
    <property type="entry name" value="SBF"/>
    <property type="match status" value="1"/>
</dbReference>
<evidence type="ECO:0000256" key="1">
    <source>
        <dbReference type="ARBA" id="ARBA00004141"/>
    </source>
</evidence>
<comment type="caution">
    <text evidence="7">The sequence shown here is derived from an EMBL/GenBank/DDBJ whole genome shotgun (WGS) entry which is preliminary data.</text>
</comment>
<evidence type="ECO:0000256" key="3">
    <source>
        <dbReference type="ARBA" id="ARBA00022692"/>
    </source>
</evidence>
<gene>
    <name evidence="7" type="ORF">TrCOL_g4522</name>
</gene>
<dbReference type="EMBL" id="BRYA01000526">
    <property type="protein sequence ID" value="GMI21134.1"/>
    <property type="molecule type" value="Genomic_DNA"/>
</dbReference>
<feature type="transmembrane region" description="Helical" evidence="6">
    <location>
        <begin position="21"/>
        <end position="40"/>
    </location>
</feature>
<accession>A0A9W7FX98</accession>
<feature type="transmembrane region" description="Helical" evidence="6">
    <location>
        <begin position="86"/>
        <end position="108"/>
    </location>
</feature>
<feature type="transmembrane region" description="Helical" evidence="6">
    <location>
        <begin position="52"/>
        <end position="74"/>
    </location>
</feature>
<reference evidence="8" key="1">
    <citation type="journal article" date="2023" name="Commun. Biol.">
        <title>Genome analysis of Parmales, the sister group of diatoms, reveals the evolutionary specialization of diatoms from phago-mixotrophs to photoautotrophs.</title>
        <authorList>
            <person name="Ban H."/>
            <person name="Sato S."/>
            <person name="Yoshikawa S."/>
            <person name="Yamada K."/>
            <person name="Nakamura Y."/>
            <person name="Ichinomiya M."/>
            <person name="Sato N."/>
            <person name="Blanc-Mathieu R."/>
            <person name="Endo H."/>
            <person name="Kuwata A."/>
            <person name="Ogata H."/>
        </authorList>
    </citation>
    <scope>NUCLEOTIDE SEQUENCE [LARGE SCALE GENOMIC DNA]</scope>
</reference>
<dbReference type="InterPro" id="IPR038770">
    <property type="entry name" value="Na+/solute_symporter_sf"/>
</dbReference>
<keyword evidence="5 6" id="KW-0472">Membrane</keyword>
<proteinExistence type="inferred from homology"/>
<evidence type="ECO:0000313" key="8">
    <source>
        <dbReference type="Proteomes" id="UP001165065"/>
    </source>
</evidence>
<evidence type="ECO:0000313" key="7">
    <source>
        <dbReference type="EMBL" id="GMI21134.1"/>
    </source>
</evidence>
<name>A0A9W7FX98_9STRA</name>
<dbReference type="GO" id="GO:0016020">
    <property type="term" value="C:membrane"/>
    <property type="evidence" value="ECO:0007669"/>
    <property type="project" value="UniProtKB-SubCell"/>
</dbReference>
<feature type="transmembrane region" description="Helical" evidence="6">
    <location>
        <begin position="146"/>
        <end position="164"/>
    </location>
</feature>
<protein>
    <submittedName>
        <fullName evidence="7">Uncharacterized protein</fullName>
    </submittedName>
</protein>
<evidence type="ECO:0000256" key="6">
    <source>
        <dbReference type="SAM" id="Phobius"/>
    </source>
</evidence>
<dbReference type="InterPro" id="IPR002657">
    <property type="entry name" value="BilAc:Na_symport/Acr3"/>
</dbReference>
<sequence length="274" mass="28303">MVGMGMTLTREDFKRVTQNPSTVAFGVICQFLFMPLSALASSKIFSLPPNLFLGLTLVGCSPGGTASNLVALIAGADVALSVMMTAASTVLATVLTPALTKLICGSAIKVNSLALFLGTSKVVLLPVAVGMYLNERFPKMSRSASRFTPFSSVVLVAMICGSVVAQNAGVISLCGMTLLKAVLSLHAFGFALGYLAPRSFGYPRKTCKTVSIETGMQNSALAVVLANGLGIPEAAIPGAVSATVHSCLGSMLASLWRWREGGMEEGEGAGGDEE</sequence>
<keyword evidence="3 6" id="KW-0812">Transmembrane</keyword>
<dbReference type="OrthoDB" id="203097at2759"/>
<organism evidence="7 8">
    <name type="scientific">Triparma columacea</name>
    <dbReference type="NCBI Taxonomy" id="722753"/>
    <lineage>
        <taxon>Eukaryota</taxon>
        <taxon>Sar</taxon>
        <taxon>Stramenopiles</taxon>
        <taxon>Ochrophyta</taxon>
        <taxon>Bolidophyceae</taxon>
        <taxon>Parmales</taxon>
        <taxon>Triparmaceae</taxon>
        <taxon>Triparma</taxon>
    </lineage>
</organism>
<dbReference type="InterPro" id="IPR004710">
    <property type="entry name" value="Bilac:Na_transpt"/>
</dbReference>
<evidence type="ECO:0000256" key="4">
    <source>
        <dbReference type="ARBA" id="ARBA00022989"/>
    </source>
</evidence>